<sequence>MTHVVRYVKGQLIERPLCIPLRALKNLPPPPNVSRSLQRQSLLLHISHHISSPSTLIFHFPFTFTFPQNSSPNKSDGDLTNHSFYHSEADSKPTKECCTKKAKAVKEPTSSFGKKKEASKQALNNPSHPLLMALSPSLI</sequence>
<reference evidence="1" key="1">
    <citation type="submission" date="2022-04" db="EMBL/GenBank/DDBJ databases">
        <title>Genome of the entomopathogenic fungus Entomophthora muscae.</title>
        <authorList>
            <person name="Elya C."/>
            <person name="Lovett B.R."/>
            <person name="Lee E."/>
            <person name="Macias A.M."/>
            <person name="Hajek A.E."/>
            <person name="De Bivort B.L."/>
            <person name="Kasson M.T."/>
            <person name="De Fine Licht H.H."/>
            <person name="Stajich J.E."/>
        </authorList>
    </citation>
    <scope>NUCLEOTIDE SEQUENCE</scope>
    <source>
        <strain evidence="1">Berkeley</strain>
    </source>
</reference>
<evidence type="ECO:0000313" key="2">
    <source>
        <dbReference type="Proteomes" id="UP001165960"/>
    </source>
</evidence>
<name>A0ACC2UHB2_9FUNG</name>
<protein>
    <submittedName>
        <fullName evidence="1">Uncharacterized protein</fullName>
    </submittedName>
</protein>
<evidence type="ECO:0000313" key="1">
    <source>
        <dbReference type="EMBL" id="KAJ9085772.1"/>
    </source>
</evidence>
<proteinExistence type="predicted"/>
<dbReference type="EMBL" id="QTSX02000745">
    <property type="protein sequence ID" value="KAJ9085772.1"/>
    <property type="molecule type" value="Genomic_DNA"/>
</dbReference>
<gene>
    <name evidence="1" type="ORF">DSO57_1010579</name>
</gene>
<dbReference type="Proteomes" id="UP001165960">
    <property type="component" value="Unassembled WGS sequence"/>
</dbReference>
<accession>A0ACC2UHB2</accession>
<comment type="caution">
    <text evidence="1">The sequence shown here is derived from an EMBL/GenBank/DDBJ whole genome shotgun (WGS) entry which is preliminary data.</text>
</comment>
<keyword evidence="2" id="KW-1185">Reference proteome</keyword>
<organism evidence="1 2">
    <name type="scientific">Entomophthora muscae</name>
    <dbReference type="NCBI Taxonomy" id="34485"/>
    <lineage>
        <taxon>Eukaryota</taxon>
        <taxon>Fungi</taxon>
        <taxon>Fungi incertae sedis</taxon>
        <taxon>Zoopagomycota</taxon>
        <taxon>Entomophthoromycotina</taxon>
        <taxon>Entomophthoromycetes</taxon>
        <taxon>Entomophthorales</taxon>
        <taxon>Entomophthoraceae</taxon>
        <taxon>Entomophthora</taxon>
    </lineage>
</organism>